<sequence length="164" mass="18626">MKPDYKLVAKAKYIHLTAELADELWRECRKRWYNPKQLDTLVEALQSPEAIEEQIDAGANYFIIQLGGKPIGYFAWKMENTALCLMGIYLKPEYRGKALGQGVLSSCERLARAEGKGRVFCAVPTRSLPVIQFFKAQGYRPVGPADQTVEGILLEQTEMERILR</sequence>
<dbReference type="SUPFAM" id="SSF55729">
    <property type="entry name" value="Acyl-CoA N-acyltransferases (Nat)"/>
    <property type="match status" value="1"/>
</dbReference>
<proteinExistence type="predicted"/>
<feature type="domain" description="N-acetyltransferase" evidence="1">
    <location>
        <begin position="11"/>
        <end position="164"/>
    </location>
</feature>
<dbReference type="InterPro" id="IPR000182">
    <property type="entry name" value="GNAT_dom"/>
</dbReference>
<gene>
    <name evidence="2" type="ORF">JCM17207_09950</name>
</gene>
<keyword evidence="3" id="KW-1185">Reference proteome</keyword>
<dbReference type="EMBL" id="BQKV01000031">
    <property type="protein sequence ID" value="GJN64370.1"/>
    <property type="molecule type" value="Genomic_DNA"/>
</dbReference>
<dbReference type="GO" id="GO:0016747">
    <property type="term" value="F:acyltransferase activity, transferring groups other than amino-acyl groups"/>
    <property type="evidence" value="ECO:0007669"/>
    <property type="project" value="InterPro"/>
</dbReference>
<dbReference type="Gene3D" id="3.40.630.30">
    <property type="match status" value="1"/>
</dbReference>
<dbReference type="Pfam" id="PF00583">
    <property type="entry name" value="Acetyltransf_1"/>
    <property type="match status" value="1"/>
</dbReference>
<evidence type="ECO:0000313" key="3">
    <source>
        <dbReference type="Proteomes" id="UP001055185"/>
    </source>
</evidence>
<dbReference type="PROSITE" id="PS51186">
    <property type="entry name" value="GNAT"/>
    <property type="match status" value="1"/>
</dbReference>
<dbReference type="CDD" id="cd04301">
    <property type="entry name" value="NAT_SF"/>
    <property type="match status" value="1"/>
</dbReference>
<protein>
    <recommendedName>
        <fullName evidence="1">N-acetyltransferase domain-containing protein</fullName>
    </recommendedName>
</protein>
<dbReference type="InterPro" id="IPR016181">
    <property type="entry name" value="Acyl_CoA_acyltransferase"/>
</dbReference>
<evidence type="ECO:0000259" key="1">
    <source>
        <dbReference type="PROSITE" id="PS51186"/>
    </source>
</evidence>
<name>A0AA37IY16_9FIRM</name>
<organism evidence="2 3">
    <name type="scientific">Faecalibacterium gallinarum</name>
    <dbReference type="NCBI Taxonomy" id="2903556"/>
    <lineage>
        <taxon>Bacteria</taxon>
        <taxon>Bacillati</taxon>
        <taxon>Bacillota</taxon>
        <taxon>Clostridia</taxon>
        <taxon>Eubacteriales</taxon>
        <taxon>Oscillospiraceae</taxon>
        <taxon>Faecalibacterium</taxon>
    </lineage>
</organism>
<comment type="caution">
    <text evidence="2">The sequence shown here is derived from an EMBL/GenBank/DDBJ whole genome shotgun (WGS) entry which is preliminary data.</text>
</comment>
<evidence type="ECO:0000313" key="2">
    <source>
        <dbReference type="EMBL" id="GJN64370.1"/>
    </source>
</evidence>
<dbReference type="AlphaFoldDB" id="A0AA37IY16"/>
<reference evidence="2" key="1">
    <citation type="journal article" date="2022" name="Int. J. Syst. Evol. Microbiol.">
        <title>Genome-based, phenotypic and chemotaxonomic classification of Faecalibacterium strains: proposal of three novel species Faecalibacterium duncaniae sp. nov., Faecalibacterium hattorii sp. nov. and Faecalibacterium gallinarum sp. nov. .</title>
        <authorList>
            <person name="Sakamoto M."/>
            <person name="Sakurai N."/>
            <person name="Tanno H."/>
            <person name="Iino T."/>
            <person name="Ohkuma M."/>
            <person name="Endo A."/>
        </authorList>
    </citation>
    <scope>NUCLEOTIDE SEQUENCE</scope>
    <source>
        <strain evidence="2">JCM 17207</strain>
    </source>
</reference>
<accession>A0AA37IY16</accession>
<dbReference type="RefSeq" id="WP_238316569.1">
    <property type="nucleotide sequence ID" value="NZ_BQKV01000031.1"/>
</dbReference>
<dbReference type="Proteomes" id="UP001055185">
    <property type="component" value="Unassembled WGS sequence"/>
</dbReference>